<dbReference type="GO" id="GO:0006629">
    <property type="term" value="P:lipid metabolic process"/>
    <property type="evidence" value="ECO:0007669"/>
    <property type="project" value="InterPro"/>
</dbReference>
<dbReference type="AlphaFoldDB" id="D9SDT4"/>
<dbReference type="OrthoDB" id="9786188at2"/>
<dbReference type="InterPro" id="IPR008265">
    <property type="entry name" value="Lipase_GDSL_AS"/>
</dbReference>
<dbReference type="GO" id="GO:0004622">
    <property type="term" value="F:phosphatidylcholine lysophospholipase activity"/>
    <property type="evidence" value="ECO:0007669"/>
    <property type="project" value="TreeGrafter"/>
</dbReference>
<accession>D9SDT4</accession>
<dbReference type="PROSITE" id="PS01098">
    <property type="entry name" value="LIPASE_GDSL_SER"/>
    <property type="match status" value="1"/>
</dbReference>
<reference evidence="3 4" key="1">
    <citation type="submission" date="2010-08" db="EMBL/GenBank/DDBJ databases">
        <title>Complete sequence of Gallionella capsiferriformans ES-2.</title>
        <authorList>
            <consortium name="US DOE Joint Genome Institute"/>
            <person name="Lucas S."/>
            <person name="Copeland A."/>
            <person name="Lapidus A."/>
            <person name="Cheng J.-F."/>
            <person name="Bruce D."/>
            <person name="Goodwin L."/>
            <person name="Pitluck S."/>
            <person name="Chertkov O."/>
            <person name="Davenport K.W."/>
            <person name="Detter J.C."/>
            <person name="Han C."/>
            <person name="Tapia R."/>
            <person name="Land M."/>
            <person name="Hauser L."/>
            <person name="Chang Y.-J."/>
            <person name="Jeffries C."/>
            <person name="Kyrpides N."/>
            <person name="Ivanova N."/>
            <person name="Mikhailova N."/>
            <person name="Shelobolina E.S."/>
            <person name="Picardal F."/>
            <person name="Roden E."/>
            <person name="Emerson D."/>
            <person name="Woyke T."/>
        </authorList>
    </citation>
    <scope>NUCLEOTIDE SEQUENCE [LARGE SCALE GENOMIC DNA]</scope>
    <source>
        <strain evidence="3 4">ES-2</strain>
    </source>
</reference>
<feature type="domain" description="SGNH hydrolase-type esterase" evidence="2">
    <location>
        <begin position="37"/>
        <end position="193"/>
    </location>
</feature>
<dbReference type="SUPFAM" id="SSF52266">
    <property type="entry name" value="SGNH hydrolase"/>
    <property type="match status" value="1"/>
</dbReference>
<protein>
    <submittedName>
        <fullName evidence="3">Arylesterase</fullName>
        <ecNumber evidence="3">3.1.1.2</ecNumber>
    </submittedName>
</protein>
<dbReference type="STRING" id="395494.Galf_0805"/>
<dbReference type="InterPro" id="IPR013830">
    <property type="entry name" value="SGNH_hydro"/>
</dbReference>
<feature type="signal peptide" evidence="1">
    <location>
        <begin position="1"/>
        <end position="29"/>
    </location>
</feature>
<dbReference type="PANTHER" id="PTHR30383">
    <property type="entry name" value="THIOESTERASE 1/PROTEASE 1/LYSOPHOSPHOLIPASE L1"/>
    <property type="match status" value="1"/>
</dbReference>
<sequence precursor="true">MKNFTPQILFIFRTALLLVALSLPFATQAAPQKSILIFGDSLSAGYGLDIAESWPSLLQLQLDSSRSGFKIINASISGETSLGGRQRLARLLEQYKPAIVIVELGANDGLRGFSTADIESNLNDIMVQLKQPQIKTLLIGMKLPPNYGEPYISQFQSMFPRIAAKNRVSLLPFLLDGVGAEQFQADNLHPAAASQPQVMRNVLQALKPLLR</sequence>
<dbReference type="eggNOG" id="COG2755">
    <property type="taxonomic scope" value="Bacteria"/>
</dbReference>
<dbReference type="KEGG" id="gca:Galf_0805"/>
<evidence type="ECO:0000313" key="4">
    <source>
        <dbReference type="Proteomes" id="UP000001235"/>
    </source>
</evidence>
<dbReference type="InterPro" id="IPR036514">
    <property type="entry name" value="SGNH_hydro_sf"/>
</dbReference>
<proteinExistence type="predicted"/>
<keyword evidence="4" id="KW-1185">Reference proteome</keyword>
<dbReference type="Proteomes" id="UP000001235">
    <property type="component" value="Chromosome"/>
</dbReference>
<dbReference type="EC" id="3.1.1.2" evidence="3"/>
<dbReference type="Pfam" id="PF13472">
    <property type="entry name" value="Lipase_GDSL_2"/>
    <property type="match status" value="1"/>
</dbReference>
<gene>
    <name evidence="3" type="ordered locus">Galf_0805</name>
</gene>
<organism evidence="3 4">
    <name type="scientific">Gallionella capsiferriformans (strain ES-2)</name>
    <name type="common">Gallionella ferruginea capsiferriformans (strain ES-2)</name>
    <dbReference type="NCBI Taxonomy" id="395494"/>
    <lineage>
        <taxon>Bacteria</taxon>
        <taxon>Pseudomonadati</taxon>
        <taxon>Pseudomonadota</taxon>
        <taxon>Betaproteobacteria</taxon>
        <taxon>Nitrosomonadales</taxon>
        <taxon>Gallionellaceae</taxon>
        <taxon>Gallionella</taxon>
    </lineage>
</organism>
<dbReference type="Gene3D" id="3.40.50.1110">
    <property type="entry name" value="SGNH hydrolase"/>
    <property type="match status" value="1"/>
</dbReference>
<keyword evidence="1" id="KW-0732">Signal</keyword>
<name>D9SDT4_GALCS</name>
<dbReference type="RefSeq" id="WP_013292782.1">
    <property type="nucleotide sequence ID" value="NC_014394.1"/>
</dbReference>
<keyword evidence="3" id="KW-0378">Hydrolase</keyword>
<evidence type="ECO:0000256" key="1">
    <source>
        <dbReference type="SAM" id="SignalP"/>
    </source>
</evidence>
<dbReference type="HOGENOM" id="CLU_051180_3_1_4"/>
<dbReference type="GO" id="GO:0004064">
    <property type="term" value="F:arylesterase activity"/>
    <property type="evidence" value="ECO:0007669"/>
    <property type="project" value="UniProtKB-EC"/>
</dbReference>
<dbReference type="PANTHER" id="PTHR30383:SF24">
    <property type="entry name" value="THIOESTERASE 1_PROTEASE 1_LYSOPHOSPHOLIPASE L1"/>
    <property type="match status" value="1"/>
</dbReference>
<evidence type="ECO:0000313" key="3">
    <source>
        <dbReference type="EMBL" id="ADL54841.1"/>
    </source>
</evidence>
<dbReference type="InterPro" id="IPR051532">
    <property type="entry name" value="Ester_Hydrolysis_Enzymes"/>
</dbReference>
<evidence type="ECO:0000259" key="2">
    <source>
        <dbReference type="Pfam" id="PF13472"/>
    </source>
</evidence>
<feature type="chain" id="PRO_5003128148" evidence="1">
    <location>
        <begin position="30"/>
        <end position="211"/>
    </location>
</feature>
<dbReference type="CDD" id="cd01822">
    <property type="entry name" value="Lysophospholipase_L1_like"/>
    <property type="match status" value="1"/>
</dbReference>
<dbReference type="EMBL" id="CP002159">
    <property type="protein sequence ID" value="ADL54841.1"/>
    <property type="molecule type" value="Genomic_DNA"/>
</dbReference>